<protein>
    <submittedName>
        <fullName evidence="1">Uncharacterized protein</fullName>
    </submittedName>
</protein>
<comment type="caution">
    <text evidence="1">The sequence shown here is derived from an EMBL/GenBank/DDBJ whole genome shotgun (WGS) entry which is preliminary data.</text>
</comment>
<gene>
    <name evidence="1" type="ORF">D358_00600</name>
</gene>
<dbReference type="AlphaFoldDB" id="A0ABC9TM70"/>
<evidence type="ECO:0000313" key="1">
    <source>
        <dbReference type="EMBL" id="EPI10661.1"/>
    </source>
</evidence>
<reference evidence="1 2" key="1">
    <citation type="submission" date="2013-06" db="EMBL/GenBank/DDBJ databases">
        <authorList>
            <person name="Weinstock G."/>
            <person name="Sodergren E."/>
            <person name="Lobos E.A."/>
            <person name="Fulton L."/>
            <person name="Fulton R."/>
            <person name="Courtney L."/>
            <person name="Fronick C."/>
            <person name="O'Laughlin M."/>
            <person name="Godfrey J."/>
            <person name="Wilson R.M."/>
            <person name="Miner T."/>
            <person name="Farmer C."/>
            <person name="Delehaunty K."/>
            <person name="Cordes M."/>
            <person name="Minx P."/>
            <person name="Tomlinson C."/>
            <person name="Chen J."/>
            <person name="Wollam A."/>
            <person name="Pepin K.H."/>
            <person name="Bhonagiri V."/>
            <person name="Zhang X."/>
            <person name="Warren W."/>
            <person name="Mitreva M."/>
            <person name="Mardis E.R."/>
            <person name="Wilson R.K."/>
        </authorList>
    </citation>
    <scope>NUCLEOTIDE SEQUENCE [LARGE SCALE GENOMIC DNA]</scope>
    <source>
        <strain evidence="1 2">RP2S-4</strain>
    </source>
</reference>
<organism evidence="1 2">
    <name type="scientific">Enterococcus faecalis RP2S-4</name>
    <dbReference type="NCBI Taxonomy" id="1244145"/>
    <lineage>
        <taxon>Bacteria</taxon>
        <taxon>Bacillati</taxon>
        <taxon>Bacillota</taxon>
        <taxon>Bacilli</taxon>
        <taxon>Lactobacillales</taxon>
        <taxon>Enterococcaceae</taxon>
        <taxon>Enterococcus</taxon>
    </lineage>
</organism>
<proteinExistence type="predicted"/>
<dbReference type="EMBL" id="ATIR01000018">
    <property type="protein sequence ID" value="EPI10661.1"/>
    <property type="molecule type" value="Genomic_DNA"/>
</dbReference>
<dbReference type="Proteomes" id="UP000015750">
    <property type="component" value="Unassembled WGS sequence"/>
</dbReference>
<name>A0ABC9TM70_ENTFL</name>
<accession>A0ABC9TM70</accession>
<sequence>MAIQIKLHYQKTPRRFLQFIEQRISDSIDQLILKLEEEAITDQKVYKTPPSRAVNEARNQLQEYNVIHQVRKVTNK</sequence>
<evidence type="ECO:0000313" key="2">
    <source>
        <dbReference type="Proteomes" id="UP000015750"/>
    </source>
</evidence>